<feature type="domain" description="Enoyl reductase (ER)" evidence="3">
    <location>
        <begin position="11"/>
        <end position="302"/>
    </location>
</feature>
<dbReference type="InterPro" id="IPR020843">
    <property type="entry name" value="ER"/>
</dbReference>
<keyword evidence="5" id="KW-1185">Reference proteome</keyword>
<dbReference type="RefSeq" id="WP_275277791.1">
    <property type="nucleotide sequence ID" value="NZ_CP119108.1"/>
</dbReference>
<dbReference type="EMBL" id="CP119108">
    <property type="protein sequence ID" value="WEG08463.1"/>
    <property type="molecule type" value="Genomic_DNA"/>
</dbReference>
<dbReference type="Gene3D" id="3.40.50.720">
    <property type="entry name" value="NAD(P)-binding Rossmann-like Domain"/>
    <property type="match status" value="1"/>
</dbReference>
<proteinExistence type="predicted"/>
<gene>
    <name evidence="4" type="ORF">PU630_14635</name>
</gene>
<dbReference type="Pfam" id="PF08240">
    <property type="entry name" value="ADH_N"/>
    <property type="match status" value="1"/>
</dbReference>
<evidence type="ECO:0000256" key="2">
    <source>
        <dbReference type="ARBA" id="ARBA00023002"/>
    </source>
</evidence>
<dbReference type="PANTHER" id="PTHR48106">
    <property type="entry name" value="QUINONE OXIDOREDUCTASE PIG3-RELATED"/>
    <property type="match status" value="1"/>
</dbReference>
<dbReference type="SMART" id="SM00829">
    <property type="entry name" value="PKS_ER"/>
    <property type="match status" value="1"/>
</dbReference>
<keyword evidence="2" id="KW-0560">Oxidoreductase</keyword>
<dbReference type="Proteomes" id="UP001214553">
    <property type="component" value="Chromosome"/>
</dbReference>
<sequence length="304" mass="30585">MPRAALYDHTGGPDVLYIGEVPEAEPGPGEVVLRVRAAGLNPFDSKMRSGFVPLDAPFPRRTGSDVAGTVTAVGTGASYADGTDVAVGDEVMGRAAGAVAEQVVAAAAEVTRRPDGVSIEVAGSLWVAGLTAVSCLVTVPVSADDTVLVGGATGAVGLIVSQLAIAAGARVIGTANERNHELLRSLGVEPVAYGEGLADRVAALGQVTAVVDAHGREALDAGVALGVPVKRMVAIAAYGVAEELGTLEAEREARTAENLAKLADDVAAGRLALPIAASFPLDDVVAAYTALDESHDPGKVVVTP</sequence>
<dbReference type="CDD" id="cd05289">
    <property type="entry name" value="MDR_like_2"/>
    <property type="match status" value="1"/>
</dbReference>
<evidence type="ECO:0000313" key="5">
    <source>
        <dbReference type="Proteomes" id="UP001214553"/>
    </source>
</evidence>
<dbReference type="InterPro" id="IPR013154">
    <property type="entry name" value="ADH-like_N"/>
</dbReference>
<dbReference type="InterPro" id="IPR036291">
    <property type="entry name" value="NAD(P)-bd_dom_sf"/>
</dbReference>
<keyword evidence="1" id="KW-0521">NADP</keyword>
<accession>A0ABY8C1E0</accession>
<dbReference type="PANTHER" id="PTHR48106:SF13">
    <property type="entry name" value="QUINONE OXIDOREDUCTASE-RELATED"/>
    <property type="match status" value="1"/>
</dbReference>
<evidence type="ECO:0000256" key="1">
    <source>
        <dbReference type="ARBA" id="ARBA00022857"/>
    </source>
</evidence>
<dbReference type="SUPFAM" id="SSF50129">
    <property type="entry name" value="GroES-like"/>
    <property type="match status" value="1"/>
</dbReference>
<dbReference type="SUPFAM" id="SSF51735">
    <property type="entry name" value="NAD(P)-binding Rossmann-fold domains"/>
    <property type="match status" value="1"/>
</dbReference>
<organism evidence="4 5">
    <name type="scientific">Microbacterium horticulturae</name>
    <dbReference type="NCBI Taxonomy" id="3028316"/>
    <lineage>
        <taxon>Bacteria</taxon>
        <taxon>Bacillati</taxon>
        <taxon>Actinomycetota</taxon>
        <taxon>Actinomycetes</taxon>
        <taxon>Micrococcales</taxon>
        <taxon>Microbacteriaceae</taxon>
        <taxon>Microbacterium</taxon>
    </lineage>
</organism>
<evidence type="ECO:0000259" key="3">
    <source>
        <dbReference type="SMART" id="SM00829"/>
    </source>
</evidence>
<name>A0ABY8C1E0_9MICO</name>
<dbReference type="Pfam" id="PF13602">
    <property type="entry name" value="ADH_zinc_N_2"/>
    <property type="match status" value="1"/>
</dbReference>
<reference evidence="4 5" key="1">
    <citation type="submission" date="2023-03" db="EMBL/GenBank/DDBJ databases">
        <title>Genome sequence of Microbacterium sp. KACC 23027.</title>
        <authorList>
            <person name="Kim S."/>
            <person name="Heo J."/>
            <person name="Kwon S.-W."/>
        </authorList>
    </citation>
    <scope>NUCLEOTIDE SEQUENCE [LARGE SCALE GENOMIC DNA]</scope>
    <source>
        <strain evidence="4 5">KACC 23027</strain>
    </source>
</reference>
<dbReference type="InterPro" id="IPR011032">
    <property type="entry name" value="GroES-like_sf"/>
</dbReference>
<evidence type="ECO:0000313" key="4">
    <source>
        <dbReference type="EMBL" id="WEG08463.1"/>
    </source>
</evidence>
<protein>
    <submittedName>
        <fullName evidence="4">NADP-dependent oxidoreductase</fullName>
    </submittedName>
</protein>
<dbReference type="Gene3D" id="3.90.180.10">
    <property type="entry name" value="Medium-chain alcohol dehydrogenases, catalytic domain"/>
    <property type="match status" value="1"/>
</dbReference>